<keyword evidence="3" id="KW-0808">Transferase</keyword>
<dbReference type="PANTHER" id="PTHR24421:SF55">
    <property type="entry name" value="SENSOR HISTIDINE KINASE YDFH"/>
    <property type="match status" value="1"/>
</dbReference>
<evidence type="ECO:0000313" key="9">
    <source>
        <dbReference type="Proteomes" id="UP000000269"/>
    </source>
</evidence>
<dbReference type="SUPFAM" id="SSF55874">
    <property type="entry name" value="ATPase domain of HSP90 chaperone/DNA topoisomerase II/histidine kinase"/>
    <property type="match status" value="1"/>
</dbReference>
<dbReference type="InterPro" id="IPR008595">
    <property type="entry name" value="DegS"/>
</dbReference>
<sequence>MTNLDGKNIEITKIIQRTMEAIAEGKKDIFEISEASRKEYNNLKKELEDFQVKVKSILKEVELLEQQEQISRKVLLAVSRNFATHTEEDIRRAYETANQLQIKLVLKRQEEKELIKRRSDLELRLKNALEILNKSENLMSKVSIAFDFLNGDLKNITDTIEDMNYRSSLGSRIIQAQEEERQRIARDIHDGPAQTLTNSVIKTELCEKLIDVNLEEAKHEIKELKKGLRESIKDIRSIIYNLHPMALNEIGFIPTVQRYASDFQMNTDIQVDLIILSKSDISDNTKTVTLFRIVQEALNNIRKHSQATVVKIKVEMTVMEIHLVIEDNGVGFNIDDIKGMDRNEKGFGILNMQERIDLLDGKFEIKTKKNNGTKIIVSIPNER</sequence>
<dbReference type="RefSeq" id="WP_012159052.1">
    <property type="nucleotide sequence ID" value="NC_009922.1"/>
</dbReference>
<dbReference type="Gene3D" id="3.30.565.10">
    <property type="entry name" value="Histidine kinase-like ATPase, C-terminal domain"/>
    <property type="match status" value="1"/>
</dbReference>
<protein>
    <recommendedName>
        <fullName evidence="2">histidine kinase</fullName>
        <ecNumber evidence="2">2.7.13.3</ecNumber>
    </recommendedName>
</protein>
<gene>
    <name evidence="8" type="ordered locus">Clos_1194</name>
</gene>
<dbReference type="HOGENOM" id="CLU_000445_20_0_9"/>
<dbReference type="InterPro" id="IPR036890">
    <property type="entry name" value="HATPase_C_sf"/>
</dbReference>
<dbReference type="PROSITE" id="PS50109">
    <property type="entry name" value="HIS_KIN"/>
    <property type="match status" value="1"/>
</dbReference>
<evidence type="ECO:0000259" key="7">
    <source>
        <dbReference type="PROSITE" id="PS50109"/>
    </source>
</evidence>
<feature type="coiled-coil region" evidence="6">
    <location>
        <begin position="33"/>
        <end position="67"/>
    </location>
</feature>
<feature type="domain" description="Histidine kinase" evidence="7">
    <location>
        <begin position="191"/>
        <end position="383"/>
    </location>
</feature>
<dbReference type="eggNOG" id="COG4585">
    <property type="taxonomic scope" value="Bacteria"/>
</dbReference>
<dbReference type="Pfam" id="PF02518">
    <property type="entry name" value="HATPase_c"/>
    <property type="match status" value="1"/>
</dbReference>
<dbReference type="EC" id="2.7.13.3" evidence="2"/>
<dbReference type="SMART" id="SM00387">
    <property type="entry name" value="HATPase_c"/>
    <property type="match status" value="1"/>
</dbReference>
<dbReference type="STRING" id="350688.Clos_1194"/>
<dbReference type="AlphaFoldDB" id="A8MF71"/>
<evidence type="ECO:0000256" key="2">
    <source>
        <dbReference type="ARBA" id="ARBA00012438"/>
    </source>
</evidence>
<evidence type="ECO:0000256" key="1">
    <source>
        <dbReference type="ARBA" id="ARBA00000085"/>
    </source>
</evidence>
<name>A8MF71_ALKOO</name>
<dbReference type="Pfam" id="PF05384">
    <property type="entry name" value="DegS"/>
    <property type="match status" value="1"/>
</dbReference>
<reference evidence="9" key="1">
    <citation type="submission" date="2007-10" db="EMBL/GenBank/DDBJ databases">
        <title>Complete genome of Alkaliphilus oremlandii OhILAs.</title>
        <authorList>
            <person name="Copeland A."/>
            <person name="Lucas S."/>
            <person name="Lapidus A."/>
            <person name="Barry K."/>
            <person name="Detter J.C."/>
            <person name="Glavina del Rio T."/>
            <person name="Hammon N."/>
            <person name="Israni S."/>
            <person name="Dalin E."/>
            <person name="Tice H."/>
            <person name="Pitluck S."/>
            <person name="Chain P."/>
            <person name="Malfatti S."/>
            <person name="Shin M."/>
            <person name="Vergez L."/>
            <person name="Schmutz J."/>
            <person name="Larimer F."/>
            <person name="Land M."/>
            <person name="Hauser L."/>
            <person name="Kyrpides N."/>
            <person name="Mikhailova N."/>
            <person name="Stolz J.F."/>
            <person name="Dawson A."/>
            <person name="Fisher E."/>
            <person name="Crable B."/>
            <person name="Perera E."/>
            <person name="Lisak J."/>
            <person name="Ranganathan M."/>
            <person name="Basu P."/>
            <person name="Richardson P."/>
        </authorList>
    </citation>
    <scope>NUCLEOTIDE SEQUENCE [LARGE SCALE GENOMIC DNA]</scope>
    <source>
        <strain evidence="9">OhILAs</strain>
    </source>
</reference>
<dbReference type="GO" id="GO:0016020">
    <property type="term" value="C:membrane"/>
    <property type="evidence" value="ECO:0007669"/>
    <property type="project" value="InterPro"/>
</dbReference>
<dbReference type="Pfam" id="PF07730">
    <property type="entry name" value="HisKA_3"/>
    <property type="match status" value="1"/>
</dbReference>
<comment type="catalytic activity">
    <reaction evidence="1">
        <text>ATP + protein L-histidine = ADP + protein N-phospho-L-histidine.</text>
        <dbReference type="EC" id="2.7.13.3"/>
    </reaction>
</comment>
<dbReference type="InterPro" id="IPR050482">
    <property type="entry name" value="Sensor_HK_TwoCompSys"/>
</dbReference>
<dbReference type="InterPro" id="IPR005467">
    <property type="entry name" value="His_kinase_dom"/>
</dbReference>
<evidence type="ECO:0000256" key="5">
    <source>
        <dbReference type="ARBA" id="ARBA00023012"/>
    </source>
</evidence>
<dbReference type="GO" id="GO:0000155">
    <property type="term" value="F:phosphorelay sensor kinase activity"/>
    <property type="evidence" value="ECO:0007669"/>
    <property type="project" value="InterPro"/>
</dbReference>
<dbReference type="KEGG" id="aoe:Clos_1194"/>
<dbReference type="InterPro" id="IPR011712">
    <property type="entry name" value="Sig_transdc_His_kin_sub3_dim/P"/>
</dbReference>
<dbReference type="InterPro" id="IPR016381">
    <property type="entry name" value="Sig_transdc_His_kinase_DegS"/>
</dbReference>
<keyword evidence="9" id="KW-1185">Reference proteome</keyword>
<dbReference type="Proteomes" id="UP000000269">
    <property type="component" value="Chromosome"/>
</dbReference>
<evidence type="ECO:0000256" key="6">
    <source>
        <dbReference type="SAM" id="Coils"/>
    </source>
</evidence>
<dbReference type="EMBL" id="CP000853">
    <property type="protein sequence ID" value="ABW18740.1"/>
    <property type="molecule type" value="Genomic_DNA"/>
</dbReference>
<dbReference type="GO" id="GO:0046983">
    <property type="term" value="F:protein dimerization activity"/>
    <property type="evidence" value="ECO:0007669"/>
    <property type="project" value="InterPro"/>
</dbReference>
<accession>A8MF71</accession>
<evidence type="ECO:0000256" key="4">
    <source>
        <dbReference type="ARBA" id="ARBA00022777"/>
    </source>
</evidence>
<dbReference type="InterPro" id="IPR003594">
    <property type="entry name" value="HATPase_dom"/>
</dbReference>
<dbReference type="PIRSF" id="PIRSF003169">
    <property type="entry name" value="STHK_DegS"/>
    <property type="match status" value="1"/>
</dbReference>
<dbReference type="PANTHER" id="PTHR24421">
    <property type="entry name" value="NITRATE/NITRITE SENSOR PROTEIN NARX-RELATED"/>
    <property type="match status" value="1"/>
</dbReference>
<dbReference type="CDD" id="cd16917">
    <property type="entry name" value="HATPase_UhpB-NarQ-NarX-like"/>
    <property type="match status" value="1"/>
</dbReference>
<keyword evidence="5" id="KW-0902">Two-component regulatory system</keyword>
<dbReference type="Gene3D" id="1.20.5.1930">
    <property type="match status" value="1"/>
</dbReference>
<evidence type="ECO:0000256" key="3">
    <source>
        <dbReference type="ARBA" id="ARBA00022679"/>
    </source>
</evidence>
<organism evidence="8 9">
    <name type="scientific">Alkaliphilus oremlandii (strain OhILAs)</name>
    <name type="common">Clostridium oremlandii (strain OhILAs)</name>
    <dbReference type="NCBI Taxonomy" id="350688"/>
    <lineage>
        <taxon>Bacteria</taxon>
        <taxon>Bacillati</taxon>
        <taxon>Bacillota</taxon>
        <taxon>Clostridia</taxon>
        <taxon>Peptostreptococcales</taxon>
        <taxon>Natronincolaceae</taxon>
        <taxon>Alkaliphilus</taxon>
    </lineage>
</organism>
<proteinExistence type="predicted"/>
<keyword evidence="6" id="KW-0175">Coiled coil</keyword>
<evidence type="ECO:0000313" key="8">
    <source>
        <dbReference type="EMBL" id="ABW18740.1"/>
    </source>
</evidence>
<keyword evidence="4 8" id="KW-0418">Kinase</keyword>